<evidence type="ECO:0000313" key="4">
    <source>
        <dbReference type="EMBL" id="OBX50286.1"/>
    </source>
</evidence>
<dbReference type="AlphaFoldDB" id="A0A1B8PJI6"/>
<dbReference type="PANTHER" id="PTHR31223">
    <property type="entry name" value="LOG FAMILY PROTEIN YJL055W"/>
    <property type="match status" value="1"/>
</dbReference>
<dbReference type="EMBL" id="LZDN01000019">
    <property type="protein sequence ID" value="OBX50286.1"/>
    <property type="molecule type" value="Genomic_DNA"/>
</dbReference>
<evidence type="ECO:0000256" key="1">
    <source>
        <dbReference type="ARBA" id="ARBA00000274"/>
    </source>
</evidence>
<reference evidence="4 5" key="1">
    <citation type="submission" date="2016-06" db="EMBL/GenBank/DDBJ databases">
        <title>Draft genome of Moraxella nonliquefaciens CCUG 60284.</title>
        <authorList>
            <person name="Salva-Serra F."/>
            <person name="Engstrom-Jakobsson H."/>
            <person name="Thorell K."/>
            <person name="Gonzales-Siles L."/>
            <person name="Karlsson R."/>
            <person name="Boulund F."/>
            <person name="Engstrand L."/>
            <person name="Kristiansson E."/>
            <person name="Moore E."/>
        </authorList>
    </citation>
    <scope>NUCLEOTIDE SEQUENCE [LARGE SCALE GENOMIC DNA]</scope>
    <source>
        <strain evidence="4 5">CCUG 60284</strain>
    </source>
</reference>
<dbReference type="PANTHER" id="PTHR31223:SF70">
    <property type="entry name" value="LOG FAMILY PROTEIN YJL055W"/>
    <property type="match status" value="1"/>
</dbReference>
<comment type="similarity">
    <text evidence="2 3">Belongs to the LOG family.</text>
</comment>
<dbReference type="EC" id="3.2.2.n1" evidence="3"/>
<dbReference type="GO" id="GO:0008714">
    <property type="term" value="F:AMP nucleosidase activity"/>
    <property type="evidence" value="ECO:0007669"/>
    <property type="project" value="UniProtKB-EC"/>
</dbReference>
<dbReference type="SUPFAM" id="SSF102405">
    <property type="entry name" value="MCP/YpsA-like"/>
    <property type="match status" value="1"/>
</dbReference>
<dbReference type="InterPro" id="IPR005269">
    <property type="entry name" value="LOG"/>
</dbReference>
<comment type="caution">
    <text evidence="4">The sequence shown here is derived from an EMBL/GenBank/DDBJ whole genome shotgun (WGS) entry which is preliminary data.</text>
</comment>
<keyword evidence="3" id="KW-0203">Cytokinin biosynthesis</keyword>
<organism evidence="4 5">
    <name type="scientific">Moraxella nonliquefaciens</name>
    <dbReference type="NCBI Taxonomy" id="478"/>
    <lineage>
        <taxon>Bacteria</taxon>
        <taxon>Pseudomonadati</taxon>
        <taxon>Pseudomonadota</taxon>
        <taxon>Gammaproteobacteria</taxon>
        <taxon>Moraxellales</taxon>
        <taxon>Moraxellaceae</taxon>
        <taxon>Moraxella</taxon>
    </lineage>
</organism>
<gene>
    <name evidence="4" type="ORF">A9Z60_09885</name>
</gene>
<dbReference type="Gene3D" id="3.40.50.450">
    <property type="match status" value="1"/>
</dbReference>
<proteinExistence type="inferred from homology"/>
<dbReference type="Proteomes" id="UP000092671">
    <property type="component" value="Unassembled WGS sequence"/>
</dbReference>
<evidence type="ECO:0000313" key="5">
    <source>
        <dbReference type="Proteomes" id="UP000092671"/>
    </source>
</evidence>
<accession>A0A1B8PJI6</accession>
<sequence length="203" mass="22318">MSAITLNSITVYCGSNFGQIADYYHHAQILGERLAHHNIRLIYGGGNIGLMGTIADSALSHGGEVTGVIPTFLKQKEVAHLGLTELIETPDMVSRKTKLIELADGFIAMAGGLGTYEELFEVLSITQLNLISKPIGLLNVAHFFDPLLDMLAKTVESGFMPKENLQLVCVADNSEELLHKMANFKFINAPKWVRPAWLDEHID</sequence>
<dbReference type="GO" id="GO:0005829">
    <property type="term" value="C:cytosol"/>
    <property type="evidence" value="ECO:0007669"/>
    <property type="project" value="TreeGrafter"/>
</dbReference>
<keyword evidence="3" id="KW-0378">Hydrolase</keyword>
<evidence type="ECO:0000256" key="3">
    <source>
        <dbReference type="RuleBase" id="RU363015"/>
    </source>
</evidence>
<dbReference type="GO" id="GO:0009691">
    <property type="term" value="P:cytokinin biosynthetic process"/>
    <property type="evidence" value="ECO:0007669"/>
    <property type="project" value="UniProtKB-UniRule"/>
</dbReference>
<dbReference type="OrthoDB" id="9801098at2"/>
<dbReference type="RefSeq" id="WP_066886336.1">
    <property type="nucleotide sequence ID" value="NZ_LZDM01000011.1"/>
</dbReference>
<dbReference type="Pfam" id="PF03641">
    <property type="entry name" value="Lysine_decarbox"/>
    <property type="match status" value="1"/>
</dbReference>
<dbReference type="NCBIfam" id="TIGR00730">
    <property type="entry name" value="Rossman fold protein, TIGR00730 family"/>
    <property type="match status" value="1"/>
</dbReference>
<comment type="catalytic activity">
    <reaction evidence="1">
        <text>AMP + H2O = D-ribose 5-phosphate + adenine</text>
        <dbReference type="Rhea" id="RHEA:20129"/>
        <dbReference type="ChEBI" id="CHEBI:15377"/>
        <dbReference type="ChEBI" id="CHEBI:16708"/>
        <dbReference type="ChEBI" id="CHEBI:78346"/>
        <dbReference type="ChEBI" id="CHEBI:456215"/>
        <dbReference type="EC" id="3.2.2.4"/>
    </reaction>
</comment>
<evidence type="ECO:0000256" key="2">
    <source>
        <dbReference type="ARBA" id="ARBA00006763"/>
    </source>
</evidence>
<name>A0A1B8PJI6_MORNO</name>
<protein>
    <recommendedName>
        <fullName evidence="3">Cytokinin riboside 5'-monophosphate phosphoribohydrolase</fullName>
        <ecNumber evidence="3">3.2.2.n1</ecNumber>
    </recommendedName>
</protein>
<dbReference type="InterPro" id="IPR031100">
    <property type="entry name" value="LOG_fam"/>
</dbReference>